<reference evidence="10 11" key="1">
    <citation type="journal article" date="2018" name="Microb. Genom.">
        <title>Expanding an expanded genome: long-read sequencing of Trypanosoma cruzi.</title>
        <authorList>
            <person name="Berna L."/>
            <person name="Rodriguez M."/>
            <person name="Chiribao M.L."/>
            <person name="Parodi-Talice A."/>
            <person name="Pita S."/>
            <person name="Rijo G."/>
            <person name="Alvarez-Valin F."/>
            <person name="Robello C."/>
        </authorList>
    </citation>
    <scope>NUCLEOTIDE SEQUENCE [LARGE SCALE GENOMIC DNA]</scope>
    <source>
        <strain evidence="10 11">TCC</strain>
    </source>
</reference>
<dbReference type="VEuPathDB" id="TriTrypDB:TcCLB.511029.10"/>
<feature type="domain" description="Enolase C-terminal TIM barrel" evidence="8">
    <location>
        <begin position="186"/>
        <end position="488"/>
    </location>
</feature>
<accession>A0A2V2WE33</accession>
<organism evidence="10 11">
    <name type="scientific">Trypanosoma cruzi</name>
    <dbReference type="NCBI Taxonomy" id="5693"/>
    <lineage>
        <taxon>Eukaryota</taxon>
        <taxon>Discoba</taxon>
        <taxon>Euglenozoa</taxon>
        <taxon>Kinetoplastea</taxon>
        <taxon>Metakinetoplastina</taxon>
        <taxon>Trypanosomatida</taxon>
        <taxon>Trypanosomatidae</taxon>
        <taxon>Trypanosoma</taxon>
        <taxon>Schizotrypanum</taxon>
    </lineage>
</organism>
<dbReference type="SUPFAM" id="SSF51604">
    <property type="entry name" value="Enolase C-terminal domain-like"/>
    <property type="match status" value="1"/>
</dbReference>
<evidence type="ECO:0000313" key="11">
    <source>
        <dbReference type="Proteomes" id="UP000246078"/>
    </source>
</evidence>
<dbReference type="VEuPathDB" id="TriTrypDB:TCSYLVIO_005349"/>
<dbReference type="VEuPathDB" id="TriTrypDB:TcBrA4_0035650"/>
<dbReference type="VEuPathDB" id="TriTrypDB:BCY84_01489"/>
<evidence type="ECO:0000256" key="7">
    <source>
        <dbReference type="SAM" id="MobiDB-lite"/>
    </source>
</evidence>
<dbReference type="OrthoDB" id="10009078at2759"/>
<dbReference type="VEuPathDB" id="TriTrypDB:TcCL_NonESM01884"/>
<dbReference type="VEuPathDB" id="TriTrypDB:C3747_120g116"/>
<comment type="similarity">
    <text evidence="2">Belongs to the enolase family.</text>
</comment>
<dbReference type="VEuPathDB" id="TriTrypDB:TcYC6_0049690"/>
<dbReference type="VEuPathDB" id="TriTrypDB:TCDM_02738"/>
<dbReference type="SUPFAM" id="SSF54826">
    <property type="entry name" value="Enolase N-terminal domain-like"/>
    <property type="match status" value="1"/>
</dbReference>
<evidence type="ECO:0000256" key="6">
    <source>
        <dbReference type="ARBA" id="ARBA00023239"/>
    </source>
</evidence>
<dbReference type="EC" id="4.2.1.11" evidence="3"/>
<dbReference type="PANTHER" id="PTHR11902">
    <property type="entry name" value="ENOLASE"/>
    <property type="match status" value="1"/>
</dbReference>
<dbReference type="AlphaFoldDB" id="A0A2V2WE33"/>
<comment type="caution">
    <text evidence="10">The sequence shown here is derived from an EMBL/GenBank/DDBJ whole genome shotgun (WGS) entry which is preliminary data.</text>
</comment>
<evidence type="ECO:0000256" key="2">
    <source>
        <dbReference type="ARBA" id="ARBA00009604"/>
    </source>
</evidence>
<keyword evidence="4" id="KW-0460">Magnesium</keyword>
<feature type="region of interest" description="Disordered" evidence="7">
    <location>
        <begin position="498"/>
        <end position="520"/>
    </location>
</feature>
<evidence type="ECO:0000313" key="10">
    <source>
        <dbReference type="EMBL" id="PWV06063.1"/>
    </source>
</evidence>
<evidence type="ECO:0000256" key="3">
    <source>
        <dbReference type="ARBA" id="ARBA00012058"/>
    </source>
</evidence>
<keyword evidence="5" id="KW-0324">Glycolysis</keyword>
<evidence type="ECO:0000256" key="1">
    <source>
        <dbReference type="ARBA" id="ARBA00005031"/>
    </source>
</evidence>
<comment type="pathway">
    <text evidence="1">Carbohydrate degradation; glycolysis; pyruvate from D-glyceraldehyde 3-phosphate: step 4/5.</text>
</comment>
<dbReference type="InterPro" id="IPR000941">
    <property type="entry name" value="Enolase"/>
</dbReference>
<evidence type="ECO:0000259" key="9">
    <source>
        <dbReference type="SMART" id="SM01193"/>
    </source>
</evidence>
<evidence type="ECO:0000256" key="5">
    <source>
        <dbReference type="ARBA" id="ARBA00023152"/>
    </source>
</evidence>
<dbReference type="GO" id="GO:0004634">
    <property type="term" value="F:phosphopyruvate hydratase activity"/>
    <property type="evidence" value="ECO:0007669"/>
    <property type="project" value="UniProtKB-EC"/>
</dbReference>
<name>A0A2V2WE33_TRYCR</name>
<dbReference type="SMART" id="SM01193">
    <property type="entry name" value="Enolase_N"/>
    <property type="match status" value="1"/>
</dbReference>
<dbReference type="InterPro" id="IPR020811">
    <property type="entry name" value="Enolase_N"/>
</dbReference>
<dbReference type="GO" id="GO:0000015">
    <property type="term" value="C:phosphopyruvate hydratase complex"/>
    <property type="evidence" value="ECO:0007669"/>
    <property type="project" value="InterPro"/>
</dbReference>
<dbReference type="SMR" id="A0A2V2WE33"/>
<dbReference type="PANTHER" id="PTHR11902:SF1">
    <property type="entry name" value="ENOLASE"/>
    <property type="match status" value="1"/>
</dbReference>
<dbReference type="InterPro" id="IPR029017">
    <property type="entry name" value="Enolase-like_N"/>
</dbReference>
<feature type="domain" description="Enolase N-terminal" evidence="9">
    <location>
        <begin position="51"/>
        <end position="174"/>
    </location>
</feature>
<dbReference type="Gene3D" id="3.20.20.120">
    <property type="entry name" value="Enolase-like C-terminal domain"/>
    <property type="match status" value="1"/>
</dbReference>
<dbReference type="VEuPathDB" id="TriTrypDB:TcCLB.511529.90"/>
<dbReference type="GO" id="GO:0000287">
    <property type="term" value="F:magnesium ion binding"/>
    <property type="evidence" value="ECO:0007669"/>
    <property type="project" value="InterPro"/>
</dbReference>
<dbReference type="UniPathway" id="UPA00109">
    <property type="reaction ID" value="UER00187"/>
</dbReference>
<dbReference type="VEuPathDB" id="TriTrypDB:TcG_00012"/>
<dbReference type="EMBL" id="PRFC01000120">
    <property type="protein sequence ID" value="PWV06063.1"/>
    <property type="molecule type" value="Genomic_DNA"/>
</dbReference>
<dbReference type="GO" id="GO:0006096">
    <property type="term" value="P:glycolytic process"/>
    <property type="evidence" value="ECO:0007669"/>
    <property type="project" value="UniProtKB-UniPathway"/>
</dbReference>
<proteinExistence type="inferred from homology"/>
<gene>
    <name evidence="10" type="ORF">C3747_120g116</name>
</gene>
<dbReference type="VEuPathDB" id="TriTrypDB:Tc_MARK_2711"/>
<dbReference type="SMART" id="SM01192">
    <property type="entry name" value="Enolase_C"/>
    <property type="match status" value="1"/>
</dbReference>
<dbReference type="VEuPathDB" id="TriTrypDB:ECC02_004012"/>
<dbReference type="VEuPathDB" id="TriTrypDB:C4B63_20g218"/>
<evidence type="ECO:0000256" key="4">
    <source>
        <dbReference type="ARBA" id="ARBA00022842"/>
    </source>
</evidence>
<dbReference type="Proteomes" id="UP000246078">
    <property type="component" value="Unassembled WGS sequence"/>
</dbReference>
<evidence type="ECO:0000259" key="8">
    <source>
        <dbReference type="SMART" id="SM01192"/>
    </source>
</evidence>
<dbReference type="OMA" id="VSWQRYD"/>
<dbReference type="InterPro" id="IPR020810">
    <property type="entry name" value="Enolase_C"/>
</dbReference>
<sequence>MELLSWKRYDDKYKLSQILTEAARSCVDAHTARPEEYLAAYFTEKCSGDEIRGIVTRAVYLPSGTVVLRLTLQLLNGMETESAAFVQPSHGEYDAGADETTDPTTYTTEALQKSYFPRLLQFGARDQKGFDTTLRQISSSAEAVDVGVSVMYGLSTVVASAAARCSSIPLFMYLRQLFPSLGGDEAFTMPQLCISFFGPGNPSTARLALKDVLLIPAMPEGSIPNEIIQKIFAAFHHFCRAHNTMMRSDGSLAYDDFENVTDALGLAEEAVRAVGLTPVKDICIGLRFAAAVASPSLAATAVPSAAAWKESKDTTEVMYALFPGDADVSGAQVSEYLREQLQNCTDFVVYVEDTHCDRDTFGLQRLQAHLGDLLHVSGRDIYARSQYKKVEHGIRGLWTSNFVLDPGAIGTLSDVHEIVRRVKEFEGRCVSFVAPELVGNAATMAHLSVAMEARFLCMGGLLSTPQCEVLSHLISIQSELLHSRALSREAPKIARMELPKPPTDVVPEIKRRMDKKKRKK</sequence>
<dbReference type="InterPro" id="IPR036849">
    <property type="entry name" value="Enolase-like_C_sf"/>
</dbReference>
<dbReference type="Pfam" id="PF03952">
    <property type="entry name" value="Enolase_N"/>
    <property type="match status" value="1"/>
</dbReference>
<keyword evidence="6" id="KW-0456">Lyase</keyword>
<protein>
    <recommendedName>
        <fullName evidence="3">phosphopyruvate hydratase</fullName>
        <ecNumber evidence="3">4.2.1.11</ecNumber>
    </recommendedName>
</protein>